<sequence>MRRREVIVGSGIVATVALSGSAGAATNQTDDGQAMSSADGDLETVLELLPADAALDANYLRLQYSHVDGRDAEAVDYQTRQILEGVAEVDGEIDPEAVSDIVSVDTENGNLQLSAATGSFDRPSTDAANTEERGDWRIAEVSDGEAFAAADDRLIAVSATETDPTDIAGTAVDAATGETETVLVSPDATTSVFERLESAEFVVFFPDLEAIDYLEFDDRVESFGAGFEESPAERSGTGTVESEYVLELASDADVDDDWILEQLERIEQGEFVETTIERDGTFAHVEAVVDLPPERDRDAAPDARVRAKSSADEGRVTFEHSSGEAIDAADLEVWIDGELADRQLADEYDTFTEGDSFELETGPVANVGLRWFDEGEDVYYYYATTLVGSESFEASHDPETDSVEITYAGELDADPGRLEIVHRQRDGGQDRNNGPTRTDRTTLEDLESVSGSLGQGETITVEDVTLGDRVSLEPTAPANPNRGQRSLAQIRVRPPRIYLDRREGTLVARYVGDREHDADEFRVLIGDEPAETQFADVTDTLSANSELELGEVSHGTTVTVEWLEPDPDDPVVIEEQVLRPHGRVDFTYDDAEGTVVGEFREGDEIAADALELRINDEPAATQPADEYETFSPGDDVRVAGAPFESVELVWEGPDDTEYDLGRITVGRDALDAVYEPETETIELVYTGTQPADPSALSVEHAGDGPRSGDGDRLFAEQYDTLTEGDSVVIEDVAIDDRISVMLVQEGDGYVSHRSLFHFTPEPRLAFRIEERDGELVAVYREETNRDADAFRFLVDGEPAGVQPADEYETLTGGEEIELGEYQAGTEITVEWTVPDEPRAVTEHVVVPDAEFDVEYDSDDGSVTIEHTGGDEIAADDLGVVVEPTMHEPQGWDDYETVSKGDATTVDLDEASERDRDPVAVVIVFKGSDAISHERLDG</sequence>
<dbReference type="KEGG" id="nvr:FEJ81_06540"/>
<dbReference type="Proteomes" id="UP000302218">
    <property type="component" value="Chromosome"/>
</dbReference>
<evidence type="ECO:0000313" key="3">
    <source>
        <dbReference type="Proteomes" id="UP000302218"/>
    </source>
</evidence>
<proteinExistence type="predicted"/>
<dbReference type="EMBL" id="CP040330">
    <property type="protein sequence ID" value="QCS42030.1"/>
    <property type="molecule type" value="Genomic_DNA"/>
</dbReference>
<gene>
    <name evidence="2" type="ORF">FEJ81_06540</name>
</gene>
<evidence type="ECO:0000313" key="2">
    <source>
        <dbReference type="EMBL" id="QCS42030.1"/>
    </source>
</evidence>
<reference evidence="3" key="1">
    <citation type="submission" date="2019-05" db="EMBL/GenBank/DDBJ databases">
        <title>Genome sequence and methylation pattern of the halophilic Archaeon Natrinema versiforme BOL5-4.</title>
        <authorList>
            <person name="DasSarma P."/>
            <person name="Anton B.P."/>
            <person name="DasSarma S.L."/>
            <person name="Martinez F.L."/>
            <person name="Guzman D."/>
            <person name="Roberts R.J."/>
            <person name="DasSarma S."/>
        </authorList>
    </citation>
    <scope>NUCLEOTIDE SEQUENCE [LARGE SCALE GENOMIC DNA]</scope>
    <source>
        <strain evidence="3">BOL5-4</strain>
    </source>
</reference>
<dbReference type="OrthoDB" id="205201at2157"/>
<accession>A0A4P8WFJ9</accession>
<dbReference type="GeneID" id="40264915"/>
<feature type="region of interest" description="Disordered" evidence="1">
    <location>
        <begin position="295"/>
        <end position="320"/>
    </location>
</feature>
<name>A0A4P8WFJ9_9EURY</name>
<evidence type="ECO:0000256" key="1">
    <source>
        <dbReference type="SAM" id="MobiDB-lite"/>
    </source>
</evidence>
<evidence type="ECO:0008006" key="4">
    <source>
        <dbReference type="Google" id="ProtNLM"/>
    </source>
</evidence>
<protein>
    <recommendedName>
        <fullName evidence="4">S-layer protein</fullName>
    </recommendedName>
</protein>
<organism evidence="2 3">
    <name type="scientific">Natrinema versiforme</name>
    <dbReference type="NCBI Taxonomy" id="88724"/>
    <lineage>
        <taxon>Archaea</taxon>
        <taxon>Methanobacteriati</taxon>
        <taxon>Methanobacteriota</taxon>
        <taxon>Stenosarchaea group</taxon>
        <taxon>Halobacteria</taxon>
        <taxon>Halobacteriales</taxon>
        <taxon>Natrialbaceae</taxon>
        <taxon>Natrinema</taxon>
    </lineage>
</organism>
<dbReference type="AlphaFoldDB" id="A0A4P8WFJ9"/>
<dbReference type="RefSeq" id="WP_138244527.1">
    <property type="nucleotide sequence ID" value="NZ_CP040330.1"/>
</dbReference>